<keyword evidence="2" id="KW-1003">Cell membrane</keyword>
<dbReference type="Proteomes" id="UP000319335">
    <property type="component" value="Unassembled WGS sequence"/>
</dbReference>
<dbReference type="Pfam" id="PF06146">
    <property type="entry name" value="PsiE"/>
    <property type="match status" value="1"/>
</dbReference>
<keyword evidence="8" id="KW-1185">Reference proteome</keyword>
<dbReference type="EMBL" id="VIAQ01000015">
    <property type="protein sequence ID" value="TQD25251.1"/>
    <property type="molecule type" value="Genomic_DNA"/>
</dbReference>
<accession>A0A7Z8KN81</accession>
<comment type="subcellular location">
    <subcellularLocation>
        <location evidence="1">Cell membrane</location>
        <topology evidence="1">Multi-pass membrane protein</topology>
    </subcellularLocation>
</comment>
<evidence type="ECO:0000256" key="5">
    <source>
        <dbReference type="ARBA" id="ARBA00023136"/>
    </source>
</evidence>
<name>A0A7Z8KN81_9EURY</name>
<sequence length="155" mass="17580">MQTKRGGHVLLIKYINRFQTFIIKIIMVMMVLVILSAMLEIVWILVTDFLTPPYLLIGVDQILDIFALFFLVIIGIELLETVKMIIIESSMNVDVIILVGITAIVRKILIVDLKNTDPLFLVGMGILIIALAGTYYLVVNSEKDFKCQLNENDEH</sequence>
<feature type="transmembrane region" description="Helical" evidence="6">
    <location>
        <begin position="58"/>
        <end position="79"/>
    </location>
</feature>
<dbReference type="RefSeq" id="WP_154809978.1">
    <property type="nucleotide sequence ID" value="NZ_VIAQ01000015.1"/>
</dbReference>
<feature type="transmembrane region" description="Helical" evidence="6">
    <location>
        <begin position="119"/>
        <end position="138"/>
    </location>
</feature>
<feature type="transmembrane region" description="Helical" evidence="6">
    <location>
        <begin position="91"/>
        <end position="113"/>
    </location>
</feature>
<keyword evidence="3 6" id="KW-0812">Transmembrane</keyword>
<evidence type="ECO:0000256" key="2">
    <source>
        <dbReference type="ARBA" id="ARBA00022475"/>
    </source>
</evidence>
<dbReference type="GO" id="GO:0005886">
    <property type="term" value="C:plasma membrane"/>
    <property type="evidence" value="ECO:0007669"/>
    <property type="project" value="UniProtKB-SubCell"/>
</dbReference>
<dbReference type="OrthoDB" id="124579at2157"/>
<keyword evidence="4 6" id="KW-1133">Transmembrane helix</keyword>
<dbReference type="AlphaFoldDB" id="A0A7Z8KN81"/>
<feature type="transmembrane region" description="Helical" evidence="6">
    <location>
        <begin position="21"/>
        <end position="46"/>
    </location>
</feature>
<evidence type="ECO:0000313" key="8">
    <source>
        <dbReference type="Proteomes" id="UP000319335"/>
    </source>
</evidence>
<proteinExistence type="predicted"/>
<evidence type="ECO:0000313" key="7">
    <source>
        <dbReference type="EMBL" id="TQD25251.1"/>
    </source>
</evidence>
<protein>
    <submittedName>
        <fullName evidence="7">Phosphate-starvation-inducible E-like protein</fullName>
    </submittedName>
</protein>
<organism evidence="7 8">
    <name type="scientific">Methanolobus vulcani</name>
    <dbReference type="NCBI Taxonomy" id="38026"/>
    <lineage>
        <taxon>Archaea</taxon>
        <taxon>Methanobacteriati</taxon>
        <taxon>Methanobacteriota</taxon>
        <taxon>Stenosarchaea group</taxon>
        <taxon>Methanomicrobia</taxon>
        <taxon>Methanosarcinales</taxon>
        <taxon>Methanosarcinaceae</taxon>
        <taxon>Methanolobus</taxon>
    </lineage>
</organism>
<evidence type="ECO:0000256" key="4">
    <source>
        <dbReference type="ARBA" id="ARBA00022989"/>
    </source>
</evidence>
<evidence type="ECO:0000256" key="1">
    <source>
        <dbReference type="ARBA" id="ARBA00004651"/>
    </source>
</evidence>
<comment type="caution">
    <text evidence="7">The sequence shown here is derived from an EMBL/GenBank/DDBJ whole genome shotgun (WGS) entry which is preliminary data.</text>
</comment>
<evidence type="ECO:0000256" key="6">
    <source>
        <dbReference type="SAM" id="Phobius"/>
    </source>
</evidence>
<dbReference type="InterPro" id="IPR020948">
    <property type="entry name" value="P_starv_induced_PsiE-like"/>
</dbReference>
<gene>
    <name evidence="7" type="ORF">FKV42_09415</name>
</gene>
<reference evidence="7 8" key="1">
    <citation type="submission" date="2019-06" db="EMBL/GenBank/DDBJ databases">
        <title>Draft genome sequence of Methanolobus vulcani B1d.</title>
        <authorList>
            <person name="Creighbaum A.J."/>
            <person name="Ticak T."/>
            <person name="Hariraju D."/>
            <person name="Arivett B.A."/>
            <person name="Ferguson D.J.Jr."/>
        </authorList>
    </citation>
    <scope>NUCLEOTIDE SEQUENCE [LARGE SCALE GENOMIC DNA]</scope>
    <source>
        <strain evidence="7 8">B1d</strain>
    </source>
</reference>
<evidence type="ECO:0000256" key="3">
    <source>
        <dbReference type="ARBA" id="ARBA00022692"/>
    </source>
</evidence>
<keyword evidence="5 6" id="KW-0472">Membrane</keyword>